<proteinExistence type="predicted"/>
<sequence length="310" mass="35503">MAKDNHHYVPQGYLRGFTIEGEKSLIWEYDKNTGEISRQAKSIRYICAKHHYYAQKREDGSNDHESMENAFCKIEDESPRVIKKIKFPGTGNKVILTDEERVILSFFAAIQLFRVPSFREGINETYQKLMEMSFGHIVAKSKADGTLPKKIEELHERGEIEIDIEPFVSLRPMINMATEGAARLQEKIWSFAVPADGMTFVTSDNPVYFQVPEEYREEVGDHFGPMHPLSEVTLPLRKDLMLIFSPSIKRTSSQYNILDCASVQLDKFDTRNMNKRTTLAAAQYVYSSEKSETLARMVGKLKGSSQRLVV</sequence>
<organism evidence="1 2">
    <name type="scientific">Leucothrix arctica</name>
    <dbReference type="NCBI Taxonomy" id="1481894"/>
    <lineage>
        <taxon>Bacteria</taxon>
        <taxon>Pseudomonadati</taxon>
        <taxon>Pseudomonadota</taxon>
        <taxon>Gammaproteobacteria</taxon>
        <taxon>Thiotrichales</taxon>
        <taxon>Thiotrichaceae</taxon>
        <taxon>Leucothrix</taxon>
    </lineage>
</organism>
<dbReference type="AlphaFoldDB" id="A0A317CNM8"/>
<comment type="caution">
    <text evidence="1">The sequence shown here is derived from an EMBL/GenBank/DDBJ whole genome shotgun (WGS) entry which is preliminary data.</text>
</comment>
<accession>A0A317CNM8</accession>
<keyword evidence="2" id="KW-1185">Reference proteome</keyword>
<reference evidence="1 2" key="1">
    <citation type="submission" date="2018-05" db="EMBL/GenBank/DDBJ databases">
        <title>Leucothrix arctica sp. nov., isolated from Arctic seawater.</title>
        <authorList>
            <person name="Choi A."/>
            <person name="Baek K."/>
        </authorList>
    </citation>
    <scope>NUCLEOTIDE SEQUENCE [LARGE SCALE GENOMIC DNA]</scope>
    <source>
        <strain evidence="1 2">IMCC9719</strain>
    </source>
</reference>
<protein>
    <recommendedName>
        <fullName evidence="3">DUF4238 domain-containing protein</fullName>
    </recommendedName>
</protein>
<evidence type="ECO:0008006" key="3">
    <source>
        <dbReference type="Google" id="ProtNLM"/>
    </source>
</evidence>
<dbReference type="OrthoDB" id="9148269at2"/>
<evidence type="ECO:0000313" key="2">
    <source>
        <dbReference type="Proteomes" id="UP000245506"/>
    </source>
</evidence>
<dbReference type="Proteomes" id="UP000245506">
    <property type="component" value="Unassembled WGS sequence"/>
</dbReference>
<dbReference type="Pfam" id="PF14022">
    <property type="entry name" value="DUF4238"/>
    <property type="match status" value="1"/>
</dbReference>
<dbReference type="EMBL" id="QGKL01000016">
    <property type="protein sequence ID" value="PWQ97922.1"/>
    <property type="molecule type" value="Genomic_DNA"/>
</dbReference>
<dbReference type="InterPro" id="IPR025332">
    <property type="entry name" value="DUF4238"/>
</dbReference>
<gene>
    <name evidence="1" type="ORF">DKT75_05510</name>
</gene>
<dbReference type="RefSeq" id="WP_109822428.1">
    <property type="nucleotide sequence ID" value="NZ_QGKL01000016.1"/>
</dbReference>
<name>A0A317CNM8_9GAMM</name>
<evidence type="ECO:0000313" key="1">
    <source>
        <dbReference type="EMBL" id="PWQ97922.1"/>
    </source>
</evidence>